<protein>
    <submittedName>
        <fullName evidence="1">Uncharacterized protein</fullName>
    </submittedName>
</protein>
<reference evidence="1 2" key="1">
    <citation type="submission" date="2016-09" db="EMBL/GenBank/DDBJ databases">
        <title>Chromobacterium muskegensis sp. nov., an insecticidal bacterium isolated from Sphagnum bogs.</title>
        <authorList>
            <person name="Sparks M.E."/>
            <person name="Blackburn M.B."/>
            <person name="Gundersen-Rindal D.E."/>
            <person name="Mitchell A."/>
            <person name="Farrar R."/>
            <person name="Kuhar D."/>
        </authorList>
    </citation>
    <scope>NUCLEOTIDE SEQUENCE [LARGE SCALE GENOMIC DNA]</scope>
    <source>
        <strain evidence="1 2">14B-1</strain>
    </source>
</reference>
<dbReference type="Proteomes" id="UP000180280">
    <property type="component" value="Unassembled WGS sequence"/>
</dbReference>
<organism evidence="1 2">
    <name type="scientific">Chromobacterium sphagni</name>
    <dbReference type="NCBI Taxonomy" id="1903179"/>
    <lineage>
        <taxon>Bacteria</taxon>
        <taxon>Pseudomonadati</taxon>
        <taxon>Pseudomonadota</taxon>
        <taxon>Betaproteobacteria</taxon>
        <taxon>Neisseriales</taxon>
        <taxon>Chromobacteriaceae</taxon>
        <taxon>Chromobacterium</taxon>
    </lineage>
</organism>
<proteinExistence type="predicted"/>
<comment type="caution">
    <text evidence="1">The sequence shown here is derived from an EMBL/GenBank/DDBJ whole genome shotgun (WGS) entry which is preliminary data.</text>
</comment>
<accession>A0ABX3CEN2</accession>
<dbReference type="RefSeq" id="WP_071112922.1">
    <property type="nucleotide sequence ID" value="NZ_MKCT01000017.1"/>
</dbReference>
<keyword evidence="2" id="KW-1185">Reference proteome</keyword>
<evidence type="ECO:0000313" key="2">
    <source>
        <dbReference type="Proteomes" id="UP000180280"/>
    </source>
</evidence>
<gene>
    <name evidence="1" type="ORF">BI344_08575</name>
</gene>
<dbReference type="EMBL" id="MKCT01000017">
    <property type="protein sequence ID" value="OHX20505.1"/>
    <property type="molecule type" value="Genomic_DNA"/>
</dbReference>
<evidence type="ECO:0000313" key="1">
    <source>
        <dbReference type="EMBL" id="OHX20505.1"/>
    </source>
</evidence>
<name>A0ABX3CEN2_9NEIS</name>
<sequence length="110" mass="12486">MDLNKGKCVDKDWRWVEARVIKTLEGNENYRLNDLLFMPADFLEIEEIGEYLECGEEAVRAAVAAGGRRQYYFTEEEWASGKADAVLRADFMEVFERVGLALEDGNEGAA</sequence>